<gene>
    <name evidence="2" type="ORF">A2U01_0028515</name>
</gene>
<keyword evidence="3" id="KW-1185">Reference proteome</keyword>
<organism evidence="2 3">
    <name type="scientific">Trifolium medium</name>
    <dbReference type="NCBI Taxonomy" id="97028"/>
    <lineage>
        <taxon>Eukaryota</taxon>
        <taxon>Viridiplantae</taxon>
        <taxon>Streptophyta</taxon>
        <taxon>Embryophyta</taxon>
        <taxon>Tracheophyta</taxon>
        <taxon>Spermatophyta</taxon>
        <taxon>Magnoliopsida</taxon>
        <taxon>eudicotyledons</taxon>
        <taxon>Gunneridae</taxon>
        <taxon>Pentapetalae</taxon>
        <taxon>rosids</taxon>
        <taxon>fabids</taxon>
        <taxon>Fabales</taxon>
        <taxon>Fabaceae</taxon>
        <taxon>Papilionoideae</taxon>
        <taxon>50 kb inversion clade</taxon>
        <taxon>NPAAA clade</taxon>
        <taxon>Hologalegina</taxon>
        <taxon>IRL clade</taxon>
        <taxon>Trifolieae</taxon>
        <taxon>Trifolium</taxon>
    </lineage>
</organism>
<reference evidence="2 3" key="1">
    <citation type="journal article" date="2018" name="Front. Plant Sci.">
        <title>Red Clover (Trifolium pratense) and Zigzag Clover (T. medium) - A Picture of Genomic Similarities and Differences.</title>
        <authorList>
            <person name="Dluhosova J."/>
            <person name="Istvanek J."/>
            <person name="Nedelnik J."/>
            <person name="Repkova J."/>
        </authorList>
    </citation>
    <scope>NUCLEOTIDE SEQUENCE [LARGE SCALE GENOMIC DNA]</scope>
    <source>
        <strain evidence="3">cv. 10/8</strain>
        <tissue evidence="2">Leaf</tissue>
    </source>
</reference>
<feature type="compositionally biased region" description="Low complexity" evidence="1">
    <location>
        <begin position="17"/>
        <end position="57"/>
    </location>
</feature>
<name>A0A392P847_9FABA</name>
<accession>A0A392P847</accession>
<evidence type="ECO:0000313" key="3">
    <source>
        <dbReference type="Proteomes" id="UP000265520"/>
    </source>
</evidence>
<dbReference type="AlphaFoldDB" id="A0A392P847"/>
<comment type="caution">
    <text evidence="2">The sequence shown here is derived from an EMBL/GenBank/DDBJ whole genome shotgun (WGS) entry which is preliminary data.</text>
</comment>
<dbReference type="EMBL" id="LXQA010065428">
    <property type="protein sequence ID" value="MCI07446.1"/>
    <property type="molecule type" value="Genomic_DNA"/>
</dbReference>
<sequence length="86" mass="8627">TPPVGDEAHTDPFIAPSSSNLSSHIHLSMASSTSSTSTAAGSTLPGTNSPPQTVVGPPQTPAGDAAHTNSLITHSSSSFSSHIHLR</sequence>
<feature type="region of interest" description="Disordered" evidence="1">
    <location>
        <begin position="1"/>
        <end position="86"/>
    </location>
</feature>
<evidence type="ECO:0000313" key="2">
    <source>
        <dbReference type="EMBL" id="MCI07446.1"/>
    </source>
</evidence>
<feature type="compositionally biased region" description="Low complexity" evidence="1">
    <location>
        <begin position="67"/>
        <end position="86"/>
    </location>
</feature>
<dbReference type="Proteomes" id="UP000265520">
    <property type="component" value="Unassembled WGS sequence"/>
</dbReference>
<feature type="compositionally biased region" description="Basic and acidic residues" evidence="1">
    <location>
        <begin position="1"/>
        <end position="10"/>
    </location>
</feature>
<evidence type="ECO:0000256" key="1">
    <source>
        <dbReference type="SAM" id="MobiDB-lite"/>
    </source>
</evidence>
<feature type="non-terminal residue" evidence="2">
    <location>
        <position position="1"/>
    </location>
</feature>
<protein>
    <submittedName>
        <fullName evidence="2">Uncharacterized protein</fullName>
    </submittedName>
</protein>
<proteinExistence type="predicted"/>